<evidence type="ECO:0000313" key="1">
    <source>
        <dbReference type="EMBL" id="MBB6084086.1"/>
    </source>
</evidence>
<evidence type="ECO:0008006" key="3">
    <source>
        <dbReference type="Google" id="ProtNLM"/>
    </source>
</evidence>
<dbReference type="EMBL" id="JACHIB010000011">
    <property type="protein sequence ID" value="MBB6084086.1"/>
    <property type="molecule type" value="Genomic_DNA"/>
</dbReference>
<organism evidence="1 2">
    <name type="scientific">Castellaniella defragrans</name>
    <name type="common">Alcaligenes defragrans</name>
    <dbReference type="NCBI Taxonomy" id="75697"/>
    <lineage>
        <taxon>Bacteria</taxon>
        <taxon>Pseudomonadati</taxon>
        <taxon>Pseudomonadota</taxon>
        <taxon>Betaproteobacteria</taxon>
        <taxon>Burkholderiales</taxon>
        <taxon>Alcaligenaceae</taxon>
        <taxon>Castellaniella</taxon>
    </lineage>
</organism>
<dbReference type="Pfam" id="PF07277">
    <property type="entry name" value="SapC"/>
    <property type="match status" value="1"/>
</dbReference>
<proteinExistence type="predicted"/>
<protein>
    <recommendedName>
        <fullName evidence="3">SapC family protein</fullName>
    </recommendedName>
</protein>
<dbReference type="RefSeq" id="WP_151024521.1">
    <property type="nucleotide sequence ID" value="NZ_JACHIB010000011.1"/>
</dbReference>
<dbReference type="InterPro" id="IPR010836">
    <property type="entry name" value="SapC"/>
</dbReference>
<reference evidence="1 2" key="1">
    <citation type="submission" date="2020-08" db="EMBL/GenBank/DDBJ databases">
        <title>Genomic Encyclopedia of Type Strains, Phase IV (KMG-IV): sequencing the most valuable type-strain genomes for metagenomic binning, comparative biology and taxonomic classification.</title>
        <authorList>
            <person name="Goeker M."/>
        </authorList>
    </citation>
    <scope>NUCLEOTIDE SEQUENCE [LARGE SCALE GENOMIC DNA]</scope>
    <source>
        <strain evidence="1 2">DSM 12141</strain>
    </source>
</reference>
<dbReference type="AlphaFoldDB" id="A0A7W9TPE9"/>
<dbReference type="Proteomes" id="UP000541136">
    <property type="component" value="Unassembled WGS sequence"/>
</dbReference>
<gene>
    <name evidence="1" type="ORF">HNR28_002131</name>
</gene>
<evidence type="ECO:0000313" key="2">
    <source>
        <dbReference type="Proteomes" id="UP000541136"/>
    </source>
</evidence>
<sequence>MPEFEAITSASYGGKTWRASPGYAFAAHDAVAVLVLPEIPRACLCLPLAFAQIDGQFAPVAVQGLAPGQNLLVDAGGRWRGDYVPAAYRAYPFALAQAPDGQQVLCFDRASGLLQDGPDGGQPFFDADGKPAERITQILQFLTQVQAGRAATRRACDALQQHGLIVPWPVRIQNDSGVQNVQGLFRIDEKALNELPAESLAAVREAGALFLAFGQLLSMQHLQRLGTLAREQAIQQTSAAMRTPTGDLDLEFLNSGGTIKFH</sequence>
<accession>A0A7W9TPE9</accession>
<name>A0A7W9TPE9_CASDE</name>
<comment type="caution">
    <text evidence="1">The sequence shown here is derived from an EMBL/GenBank/DDBJ whole genome shotgun (WGS) entry which is preliminary data.</text>
</comment>